<dbReference type="PROSITE" id="PS50088">
    <property type="entry name" value="ANK_REPEAT"/>
    <property type="match status" value="1"/>
</dbReference>
<feature type="compositionally biased region" description="Basic and acidic residues" evidence="3">
    <location>
        <begin position="75"/>
        <end position="89"/>
    </location>
</feature>
<feature type="repeat" description="ANK" evidence="2">
    <location>
        <begin position="1167"/>
        <end position="1200"/>
    </location>
</feature>
<name>A0ABR4E1R8_9PEZI</name>
<comment type="caution">
    <text evidence="5">The sequence shown here is derived from an EMBL/GenBank/DDBJ whole genome shotgun (WGS) entry which is preliminary data.</text>
</comment>
<evidence type="ECO:0000313" key="6">
    <source>
        <dbReference type="Proteomes" id="UP001600888"/>
    </source>
</evidence>
<dbReference type="InterPro" id="IPR056884">
    <property type="entry name" value="NPHP3-like_N"/>
</dbReference>
<dbReference type="Pfam" id="PF13857">
    <property type="entry name" value="Ank_5"/>
    <property type="match status" value="1"/>
</dbReference>
<dbReference type="SMART" id="SM00248">
    <property type="entry name" value="ANK"/>
    <property type="match status" value="9"/>
</dbReference>
<proteinExistence type="predicted"/>
<evidence type="ECO:0000313" key="5">
    <source>
        <dbReference type="EMBL" id="KAL2276378.1"/>
    </source>
</evidence>
<dbReference type="PROSITE" id="PS50297">
    <property type="entry name" value="ANK_REP_REGION"/>
    <property type="match status" value="1"/>
</dbReference>
<dbReference type="Gene3D" id="1.25.40.20">
    <property type="entry name" value="Ankyrin repeat-containing domain"/>
    <property type="match status" value="1"/>
</dbReference>
<feature type="domain" description="Nephrocystin 3-like N-terminal" evidence="4">
    <location>
        <begin position="334"/>
        <end position="495"/>
    </location>
</feature>
<dbReference type="Pfam" id="PF12796">
    <property type="entry name" value="Ank_2"/>
    <property type="match status" value="2"/>
</dbReference>
<gene>
    <name evidence="5" type="ORF">FJTKL_00970</name>
</gene>
<dbReference type="Pfam" id="PF24883">
    <property type="entry name" value="NPHP3_N"/>
    <property type="match status" value="1"/>
</dbReference>
<evidence type="ECO:0000256" key="3">
    <source>
        <dbReference type="SAM" id="MobiDB-lite"/>
    </source>
</evidence>
<protein>
    <recommendedName>
        <fullName evidence="4">Nephrocystin 3-like N-terminal domain-containing protein</fullName>
    </recommendedName>
</protein>
<dbReference type="PANTHER" id="PTHR10039">
    <property type="entry name" value="AMELOGENIN"/>
    <property type="match status" value="1"/>
</dbReference>
<keyword evidence="1" id="KW-0677">Repeat</keyword>
<keyword evidence="2" id="KW-0040">ANK repeat</keyword>
<feature type="region of interest" description="Disordered" evidence="3">
    <location>
        <begin position="1"/>
        <end position="100"/>
    </location>
</feature>
<sequence>MEDHKPSRVHRFFSGMFHCRSRSHSPKPQEHKQVDSDSIHEDDQVASHKDRHPLHSATSAQQVDSTESPGTPNGADERGSKPDTTRPADHTLMLSRSTDAKVSGTAYDEAWSRLSEDERANLSNETSIKTLFEELDETDQQHQSASWLKRGKMAAGLQYVSNICNYINLVASWIPLPELGAVLGLFKGVIAIVVGICGAYDGLTGHIREFLNHIPVIERCNTVLWSNSASSEIHKILVACYSTLLAFYSKVMAFLQEESRINRLLEIFHSEIPGIITNFNGHADRLSNMMEAETLVTVKKILDQQTEDFVNDNLYKQHHIGNHNVDEGDISDEACCWIISEDSFEDWAYGPHGVLTMYGVVGCGKTVMAAFVTKYLREEARAPVLAYHCTQQEDDEIRYILCSLTYQLLQAKSELKEKFKDWSENRQATTLDKPSNKPAVLAEFLCSSLQDSKEQVFIVLDGLDECDEDDRSDVLALFRNLISNGALVKVFVSSRQRDDILQTLTSSETTEDEPATEPVRQIPLFHIDMNPTEERDHILAKHLGDKPLRQIKDSKVRERAIEQLAKRAGGSAIWLQMAMASLAGAKNESRIVKCLEFLETDPKLVEMYEQLFRDAESATCNDREILERALETLAVARRPMTIDELARAAHLDDDESAESLVLLNEAAEGIDFLSLIRPFVATLESPVDGKGLAVRLVHQSLLELLLTARPSEWDEMAASNEQKRVTDKEKEKRKRKLNEQLMGRCVKYLLLGDLEDTPSDGDADRVPHTAADDEEPWDGFGFDEMFAEPVAQMRTQTRAQISHLHFYEYAASHWVSHFAACESDVADDLRERALTLLDVTCSGCSDWVSFVRTESEAEGELFPISSEPATLAAHFGLEETLAGILAGPGAVSQQAKDEALFWASRGGRERIVRLLLENDADANQHHLADHHTALIAAAHRGHLGCVQALLADPRTDVNAQGSRDRTALMLGASSGHEKICAALVQHEDCRPDGTDWKRMTALFYAVGVENVPIIKALTGLPDVNVNHQDIAGRTALCRSAETGTIASLKQLVNTEGVDVNLPDNEGRSPLMWAAFRRNAVSVDALLQHAEIDKAAFQPKDRKNAIHFACEGGAHEALLCLLKHDCPGIDDPDVDGWTPLMWSVQNGPGCASTLLATGRVEVDRRDDDGKTALSLAVQWGHSVEVIRVLLHYGADPETTDNNGLTPLNVAMQRGLPVDFRMADELSSWINKKRSEHDPVVEDT</sequence>
<dbReference type="InterPro" id="IPR002110">
    <property type="entry name" value="Ankyrin_rpt"/>
</dbReference>
<dbReference type="Gene3D" id="3.40.50.300">
    <property type="entry name" value="P-loop containing nucleotide triphosphate hydrolases"/>
    <property type="match status" value="1"/>
</dbReference>
<accession>A0ABR4E1R8</accession>
<feature type="compositionally biased region" description="Basic and acidic residues" evidence="3">
    <location>
        <begin position="27"/>
        <end position="48"/>
    </location>
</feature>
<evidence type="ECO:0000259" key="4">
    <source>
        <dbReference type="Pfam" id="PF24883"/>
    </source>
</evidence>
<dbReference type="EMBL" id="JBAWTH010000117">
    <property type="protein sequence ID" value="KAL2276378.1"/>
    <property type="molecule type" value="Genomic_DNA"/>
</dbReference>
<keyword evidence="6" id="KW-1185">Reference proteome</keyword>
<organism evidence="5 6">
    <name type="scientific">Diaporthe vaccinii</name>
    <dbReference type="NCBI Taxonomy" id="105482"/>
    <lineage>
        <taxon>Eukaryota</taxon>
        <taxon>Fungi</taxon>
        <taxon>Dikarya</taxon>
        <taxon>Ascomycota</taxon>
        <taxon>Pezizomycotina</taxon>
        <taxon>Sordariomycetes</taxon>
        <taxon>Sordariomycetidae</taxon>
        <taxon>Diaporthales</taxon>
        <taxon>Diaporthaceae</taxon>
        <taxon>Diaporthe</taxon>
        <taxon>Diaporthe eres species complex</taxon>
    </lineage>
</organism>
<feature type="compositionally biased region" description="Polar residues" evidence="3">
    <location>
        <begin position="56"/>
        <end position="71"/>
    </location>
</feature>
<evidence type="ECO:0000256" key="1">
    <source>
        <dbReference type="ARBA" id="ARBA00022737"/>
    </source>
</evidence>
<dbReference type="InterPro" id="IPR027417">
    <property type="entry name" value="P-loop_NTPase"/>
</dbReference>
<dbReference type="SUPFAM" id="SSF48403">
    <property type="entry name" value="Ankyrin repeat"/>
    <property type="match status" value="1"/>
</dbReference>
<reference evidence="5 6" key="1">
    <citation type="submission" date="2024-03" db="EMBL/GenBank/DDBJ databases">
        <title>A high-quality draft genome sequence of Diaporthe vaccinii, a causative agent of upright dieback and viscid rot disease in cranberry plants.</title>
        <authorList>
            <person name="Sarrasin M."/>
            <person name="Lang B.F."/>
            <person name="Burger G."/>
        </authorList>
    </citation>
    <scope>NUCLEOTIDE SEQUENCE [LARGE SCALE GENOMIC DNA]</scope>
    <source>
        <strain evidence="5 6">IS7</strain>
    </source>
</reference>
<dbReference type="Proteomes" id="UP001600888">
    <property type="component" value="Unassembled WGS sequence"/>
</dbReference>
<evidence type="ECO:0000256" key="2">
    <source>
        <dbReference type="PROSITE-ProRule" id="PRU00023"/>
    </source>
</evidence>
<dbReference type="SUPFAM" id="SSF52540">
    <property type="entry name" value="P-loop containing nucleoside triphosphate hydrolases"/>
    <property type="match status" value="1"/>
</dbReference>
<dbReference type="InterPro" id="IPR036770">
    <property type="entry name" value="Ankyrin_rpt-contain_sf"/>
</dbReference>